<dbReference type="PROSITE" id="PS50157">
    <property type="entry name" value="ZINC_FINGER_C2H2_2"/>
    <property type="match status" value="1"/>
</dbReference>
<evidence type="ECO:0000313" key="3">
    <source>
        <dbReference type="EMBL" id="VDL98332.1"/>
    </source>
</evidence>
<evidence type="ECO:0000313" key="4">
    <source>
        <dbReference type="Proteomes" id="UP000275846"/>
    </source>
</evidence>
<dbReference type="WBParaSite" id="SSLN_0001239701-mRNA-1">
    <property type="protein sequence ID" value="SSLN_0001239701-mRNA-1"/>
    <property type="gene ID" value="SSLN_0001239701"/>
</dbReference>
<keyword evidence="1" id="KW-0862">Zinc</keyword>
<evidence type="ECO:0000313" key="5">
    <source>
        <dbReference type="WBParaSite" id="SSLN_0001239701-mRNA-1"/>
    </source>
</evidence>
<organism evidence="5">
    <name type="scientific">Schistocephalus solidus</name>
    <name type="common">Tapeworm</name>
    <dbReference type="NCBI Taxonomy" id="70667"/>
    <lineage>
        <taxon>Eukaryota</taxon>
        <taxon>Metazoa</taxon>
        <taxon>Spiralia</taxon>
        <taxon>Lophotrochozoa</taxon>
        <taxon>Platyhelminthes</taxon>
        <taxon>Cestoda</taxon>
        <taxon>Eucestoda</taxon>
        <taxon>Diphyllobothriidea</taxon>
        <taxon>Diphyllobothriidae</taxon>
        <taxon>Schistocephalus</taxon>
    </lineage>
</organism>
<feature type="domain" description="C2H2-type" evidence="2">
    <location>
        <begin position="52"/>
        <end position="79"/>
    </location>
</feature>
<reference evidence="3 4" key="2">
    <citation type="submission" date="2018-11" db="EMBL/GenBank/DDBJ databases">
        <authorList>
            <consortium name="Pathogen Informatics"/>
        </authorList>
    </citation>
    <scope>NUCLEOTIDE SEQUENCE [LARGE SCALE GENOMIC DNA]</scope>
    <source>
        <strain evidence="3 4">NST_G2</strain>
    </source>
</reference>
<dbReference type="Proteomes" id="UP000275846">
    <property type="component" value="Unassembled WGS sequence"/>
</dbReference>
<protein>
    <submittedName>
        <fullName evidence="5">C2H2-type domain-containing protein</fullName>
    </submittedName>
</protein>
<dbReference type="InterPro" id="IPR036236">
    <property type="entry name" value="Znf_C2H2_sf"/>
</dbReference>
<evidence type="ECO:0000259" key="2">
    <source>
        <dbReference type="PROSITE" id="PS50157"/>
    </source>
</evidence>
<dbReference type="PROSITE" id="PS00028">
    <property type="entry name" value="ZINC_FINGER_C2H2_1"/>
    <property type="match status" value="1"/>
</dbReference>
<gene>
    <name evidence="3" type="ORF">SSLN_LOCUS11947</name>
</gene>
<dbReference type="EMBL" id="UYSU01036906">
    <property type="protein sequence ID" value="VDL98332.1"/>
    <property type="molecule type" value="Genomic_DNA"/>
</dbReference>
<dbReference type="SUPFAM" id="SSF57667">
    <property type="entry name" value="beta-beta-alpha zinc fingers"/>
    <property type="match status" value="1"/>
</dbReference>
<keyword evidence="1" id="KW-0479">Metal-binding</keyword>
<keyword evidence="4" id="KW-1185">Reference proteome</keyword>
<name>A0A183T649_SCHSO</name>
<dbReference type="Gene3D" id="3.30.160.60">
    <property type="entry name" value="Classic Zinc Finger"/>
    <property type="match status" value="1"/>
</dbReference>
<proteinExistence type="predicted"/>
<reference evidence="5" key="1">
    <citation type="submission" date="2016-06" db="UniProtKB">
        <authorList>
            <consortium name="WormBaseParasite"/>
        </authorList>
    </citation>
    <scope>IDENTIFICATION</scope>
</reference>
<dbReference type="InterPro" id="IPR013087">
    <property type="entry name" value="Znf_C2H2_type"/>
</dbReference>
<sequence>MGLFGHMRIHDSEIHRNADNTDTPCIPSATTILTATAIPTTTNDVPPASPNFSCPHCVRNFNSRIGLIGHLRIHRTEADAAHKNGTQAPPIASWELQATRYSKVAGAALPARRGQMGEVPPRCSCVIQTKAIVSPGSSLHRALVPSSAVGLRQQLFPVSFSEV</sequence>
<accession>A0A183T649</accession>
<keyword evidence="1" id="KW-0863">Zinc-finger</keyword>
<dbReference type="AlphaFoldDB" id="A0A183T649"/>
<evidence type="ECO:0000256" key="1">
    <source>
        <dbReference type="PROSITE-ProRule" id="PRU00042"/>
    </source>
</evidence>
<dbReference type="OrthoDB" id="6321283at2759"/>
<dbReference type="GO" id="GO:0008270">
    <property type="term" value="F:zinc ion binding"/>
    <property type="evidence" value="ECO:0007669"/>
    <property type="project" value="UniProtKB-KW"/>
</dbReference>